<dbReference type="PANTHER" id="PTHR46576:SF1">
    <property type="entry name" value="BROMO ADJACENT HOMOLOGY DOMAIN-CONTAINING 1 PROTEIN"/>
    <property type="match status" value="1"/>
</dbReference>
<keyword evidence="3" id="KW-1185">Reference proteome</keyword>
<proteinExistence type="predicted"/>
<organism evidence="2 3">
    <name type="scientific">Cirrhinus mrigala</name>
    <name type="common">Mrigala</name>
    <dbReference type="NCBI Taxonomy" id="683832"/>
    <lineage>
        <taxon>Eukaryota</taxon>
        <taxon>Metazoa</taxon>
        <taxon>Chordata</taxon>
        <taxon>Craniata</taxon>
        <taxon>Vertebrata</taxon>
        <taxon>Euteleostomi</taxon>
        <taxon>Actinopterygii</taxon>
        <taxon>Neopterygii</taxon>
        <taxon>Teleostei</taxon>
        <taxon>Ostariophysi</taxon>
        <taxon>Cypriniformes</taxon>
        <taxon>Cyprinidae</taxon>
        <taxon>Labeoninae</taxon>
        <taxon>Labeonini</taxon>
        <taxon>Cirrhinus</taxon>
    </lineage>
</organism>
<dbReference type="Proteomes" id="UP001529510">
    <property type="component" value="Unassembled WGS sequence"/>
</dbReference>
<dbReference type="InterPro" id="IPR053032">
    <property type="entry name" value="BAH_domain-containing"/>
</dbReference>
<sequence>DYSYPLDDHSSSITMPSALPLSICPISSVPPPTQPVPHLQTPLPDAGRPQVQIRVGRECPQRAKPPSGSRSGVRDSAVCPHIKDGQLGAGHGSSAAKQSKISRRRATNGWLPVGVATEKEVFIV</sequence>
<feature type="non-terminal residue" evidence="2">
    <location>
        <position position="124"/>
    </location>
</feature>
<accession>A0ABD0P817</accession>
<feature type="region of interest" description="Disordered" evidence="1">
    <location>
        <begin position="56"/>
        <end position="103"/>
    </location>
</feature>
<dbReference type="AlphaFoldDB" id="A0ABD0P817"/>
<evidence type="ECO:0000313" key="3">
    <source>
        <dbReference type="Proteomes" id="UP001529510"/>
    </source>
</evidence>
<comment type="caution">
    <text evidence="2">The sequence shown here is derived from an EMBL/GenBank/DDBJ whole genome shotgun (WGS) entry which is preliminary data.</text>
</comment>
<feature type="non-terminal residue" evidence="2">
    <location>
        <position position="1"/>
    </location>
</feature>
<evidence type="ECO:0000313" key="2">
    <source>
        <dbReference type="EMBL" id="KAL0170233.1"/>
    </source>
</evidence>
<evidence type="ECO:0000256" key="1">
    <source>
        <dbReference type="SAM" id="MobiDB-lite"/>
    </source>
</evidence>
<protein>
    <submittedName>
        <fullName evidence="2">Uncharacterized protein</fullName>
    </submittedName>
</protein>
<dbReference type="EMBL" id="JAMKFB020000017">
    <property type="protein sequence ID" value="KAL0170233.1"/>
    <property type="molecule type" value="Genomic_DNA"/>
</dbReference>
<reference evidence="2 3" key="1">
    <citation type="submission" date="2024-05" db="EMBL/GenBank/DDBJ databases">
        <title>Genome sequencing and assembly of Indian major carp, Cirrhinus mrigala (Hamilton, 1822).</title>
        <authorList>
            <person name="Mohindra V."/>
            <person name="Chowdhury L.M."/>
            <person name="Lal K."/>
            <person name="Jena J.K."/>
        </authorList>
    </citation>
    <scope>NUCLEOTIDE SEQUENCE [LARGE SCALE GENOMIC DNA]</scope>
    <source>
        <strain evidence="2">CM1030</strain>
        <tissue evidence="2">Blood</tissue>
    </source>
</reference>
<dbReference type="PANTHER" id="PTHR46576">
    <property type="entry name" value="BROMO ADJACENT HOMOLOGY DOMAIN-CONTAINING 1 PROTEIN"/>
    <property type="match status" value="1"/>
</dbReference>
<name>A0ABD0P817_CIRMR</name>
<gene>
    <name evidence="2" type="ORF">M9458_034829</name>
</gene>